<sequence length="190" mass="21419">MIDAVTAARLYQVPSVYRVLSDTTRAPGADNAYLTYAIWALAGMPFRVAEAAKATLAYPIAFADKYIVDTLKELVPAEWTRLLEFHLRRIAGIRRVHAGKWLRDSTEYHLAHEYTESSQPHLKPEWTACSEPCMELDALIGGMYAKADSMEEIVAVKKRDYGLECSACIDCASRWYDKAVDELVEFAGEY</sequence>
<dbReference type="EMBL" id="JAKWFO010000002">
    <property type="protein sequence ID" value="KAI9638921.1"/>
    <property type="molecule type" value="Genomic_DNA"/>
</dbReference>
<dbReference type="RefSeq" id="XP_052948698.1">
    <property type="nucleotide sequence ID" value="XM_053091784.1"/>
</dbReference>
<keyword evidence="2" id="KW-1185">Reference proteome</keyword>
<dbReference type="GeneID" id="77730989"/>
<evidence type="ECO:0000313" key="2">
    <source>
        <dbReference type="Proteomes" id="UP001164286"/>
    </source>
</evidence>
<dbReference type="AlphaFoldDB" id="A0AA38HGD1"/>
<evidence type="ECO:0000313" key="1">
    <source>
        <dbReference type="EMBL" id="KAI9638921.1"/>
    </source>
</evidence>
<accession>A0AA38HGD1</accession>
<organism evidence="1 2">
    <name type="scientific">Dioszegia hungarica</name>
    <dbReference type="NCBI Taxonomy" id="4972"/>
    <lineage>
        <taxon>Eukaryota</taxon>
        <taxon>Fungi</taxon>
        <taxon>Dikarya</taxon>
        <taxon>Basidiomycota</taxon>
        <taxon>Agaricomycotina</taxon>
        <taxon>Tremellomycetes</taxon>
        <taxon>Tremellales</taxon>
        <taxon>Bulleribasidiaceae</taxon>
        <taxon>Dioszegia</taxon>
    </lineage>
</organism>
<gene>
    <name evidence="1" type="ORF">MKK02DRAFT_41949</name>
</gene>
<protein>
    <submittedName>
        <fullName evidence="1">Uncharacterized protein</fullName>
    </submittedName>
</protein>
<proteinExistence type="predicted"/>
<name>A0AA38HGD1_9TREE</name>
<comment type="caution">
    <text evidence="1">The sequence shown here is derived from an EMBL/GenBank/DDBJ whole genome shotgun (WGS) entry which is preliminary data.</text>
</comment>
<reference evidence="1" key="1">
    <citation type="journal article" date="2022" name="G3 (Bethesda)">
        <title>High quality genome of the basidiomycete yeast Dioszegia hungarica PDD-24b-2 isolated from cloud water.</title>
        <authorList>
            <person name="Jarrige D."/>
            <person name="Haridas S."/>
            <person name="Bleykasten-Grosshans C."/>
            <person name="Joly M."/>
            <person name="Nadalig T."/>
            <person name="Sancelme M."/>
            <person name="Vuilleumier S."/>
            <person name="Grigoriev I.V."/>
            <person name="Amato P."/>
            <person name="Bringel F."/>
        </authorList>
    </citation>
    <scope>NUCLEOTIDE SEQUENCE</scope>
    <source>
        <strain evidence="1">PDD-24b-2</strain>
    </source>
</reference>
<dbReference type="Proteomes" id="UP001164286">
    <property type="component" value="Unassembled WGS sequence"/>
</dbReference>